<organism evidence="1 2">
    <name type="scientific">Pieris brassicae</name>
    <name type="common">White butterfly</name>
    <name type="synonym">Large white butterfly</name>
    <dbReference type="NCBI Taxonomy" id="7116"/>
    <lineage>
        <taxon>Eukaryota</taxon>
        <taxon>Metazoa</taxon>
        <taxon>Ecdysozoa</taxon>
        <taxon>Arthropoda</taxon>
        <taxon>Hexapoda</taxon>
        <taxon>Insecta</taxon>
        <taxon>Pterygota</taxon>
        <taxon>Neoptera</taxon>
        <taxon>Endopterygota</taxon>
        <taxon>Lepidoptera</taxon>
        <taxon>Glossata</taxon>
        <taxon>Ditrysia</taxon>
        <taxon>Papilionoidea</taxon>
        <taxon>Pieridae</taxon>
        <taxon>Pierinae</taxon>
        <taxon>Pieris</taxon>
    </lineage>
</organism>
<accession>A0A9P0TK42</accession>
<proteinExistence type="predicted"/>
<dbReference type="EMBL" id="CALOZG010000027">
    <property type="protein sequence ID" value="CAH4032183.1"/>
    <property type="molecule type" value="Genomic_DNA"/>
</dbReference>
<evidence type="ECO:0000313" key="2">
    <source>
        <dbReference type="Proteomes" id="UP001152562"/>
    </source>
</evidence>
<dbReference type="AlphaFoldDB" id="A0A9P0TK42"/>
<comment type="caution">
    <text evidence="1">The sequence shown here is derived from an EMBL/GenBank/DDBJ whole genome shotgun (WGS) entry which is preliminary data.</text>
</comment>
<dbReference type="Proteomes" id="UP001152562">
    <property type="component" value="Unassembled WGS sequence"/>
</dbReference>
<reference evidence="1" key="1">
    <citation type="submission" date="2022-05" db="EMBL/GenBank/DDBJ databases">
        <authorList>
            <person name="Okamura Y."/>
        </authorList>
    </citation>
    <scope>NUCLEOTIDE SEQUENCE</scope>
</reference>
<gene>
    <name evidence="1" type="ORF">PIBRA_LOCUS8602</name>
</gene>
<name>A0A9P0TK42_PIEBR</name>
<protein>
    <submittedName>
        <fullName evidence="1">Uncharacterized protein</fullName>
    </submittedName>
</protein>
<evidence type="ECO:0000313" key="1">
    <source>
        <dbReference type="EMBL" id="CAH4032183.1"/>
    </source>
</evidence>
<sequence length="99" mass="10702">MNMQTVRGNRTKITSRNRMSLVAGALAAFDHPSAHNQIRAIYVRKLETLSGDAPRCCSGNATTALVFRTSTVSATLANVETMHESGQINPSGPEDKRQS</sequence>
<keyword evidence="2" id="KW-1185">Reference proteome</keyword>